<dbReference type="RefSeq" id="WP_010077363.1">
    <property type="nucleotide sequence ID" value="NC_014393.1"/>
</dbReference>
<evidence type="ECO:0000313" key="1">
    <source>
        <dbReference type="EMBL" id="ADL51425.1"/>
    </source>
</evidence>
<dbReference type="OrthoDB" id="1909821at2"/>
<evidence type="ECO:0000313" key="2">
    <source>
        <dbReference type="Proteomes" id="UP000002730"/>
    </source>
</evidence>
<sequence>MKIKCINNDMCSSISIGKEYLVVEEGPEYFVILDDINNETTCKKSRFVVVEDGDMCKKVKATINELNYQLEHDNKDIKDFSIRKNSKGAIKEIIIKFNY</sequence>
<dbReference type="Proteomes" id="UP000002730">
    <property type="component" value="Chromosome"/>
</dbReference>
<reference evidence="1 2" key="1">
    <citation type="submission" date="2010-08" db="EMBL/GenBank/DDBJ databases">
        <title>Complete sequence of Clostridium cellulovorans 743B.</title>
        <authorList>
            <consortium name="US DOE Joint Genome Institute"/>
            <person name="Lucas S."/>
            <person name="Copeland A."/>
            <person name="Lapidus A."/>
            <person name="Cheng J.-F."/>
            <person name="Bruce D."/>
            <person name="Goodwin L."/>
            <person name="Pitluck S."/>
            <person name="Chertkov O."/>
            <person name="Detter J.C."/>
            <person name="Han C."/>
            <person name="Tapia R."/>
            <person name="Land M."/>
            <person name="Hauser L."/>
            <person name="Chang Y.-J."/>
            <person name="Jeffries C."/>
            <person name="Kyrpides N."/>
            <person name="Ivanova N."/>
            <person name="Mikhailova N."/>
            <person name="Hemme C.L."/>
            <person name="Woyke T."/>
        </authorList>
    </citation>
    <scope>NUCLEOTIDE SEQUENCE [LARGE SCALE GENOMIC DNA]</scope>
    <source>
        <strain evidence="2">ATCC 35296 / DSM 3052 / OCM 3 / 743B</strain>
    </source>
</reference>
<name>D9SKC9_CLOC7</name>
<proteinExistence type="predicted"/>
<dbReference type="eggNOG" id="ENOG5030GQK">
    <property type="taxonomic scope" value="Bacteria"/>
</dbReference>
<organism evidence="1 2">
    <name type="scientific">Clostridium cellulovorans (strain ATCC 35296 / DSM 3052 / OCM 3 / 743B)</name>
    <dbReference type="NCBI Taxonomy" id="573061"/>
    <lineage>
        <taxon>Bacteria</taxon>
        <taxon>Bacillati</taxon>
        <taxon>Bacillota</taxon>
        <taxon>Clostridia</taxon>
        <taxon>Eubacteriales</taxon>
        <taxon>Clostridiaceae</taxon>
        <taxon>Clostridium</taxon>
    </lineage>
</organism>
<protein>
    <submittedName>
        <fullName evidence="1">Uncharacterized protein</fullName>
    </submittedName>
</protein>
<keyword evidence="2" id="KW-1185">Reference proteome</keyword>
<gene>
    <name evidence="1" type="ordered locus">Clocel_1681</name>
</gene>
<dbReference type="AlphaFoldDB" id="D9SKC9"/>
<dbReference type="KEGG" id="ccb:Clocel_1681"/>
<dbReference type="EMBL" id="CP002160">
    <property type="protein sequence ID" value="ADL51425.1"/>
    <property type="molecule type" value="Genomic_DNA"/>
</dbReference>
<accession>D9SKC9</accession>
<dbReference type="STRING" id="573061.Clocel_1681"/>
<dbReference type="HOGENOM" id="CLU_2315270_0_0_9"/>